<name>A0A919PZ54_9ACTN</name>
<dbReference type="Proteomes" id="UP000660611">
    <property type="component" value="Unassembled WGS sequence"/>
</dbReference>
<sequence length="259" mass="26589">MANNSQKKALLSAVVAGALTLGFAGMMAKSCGAPVKEQAEAANPALELVDSLASRLVLGLQSDATIQYTTAAGATVIVSQSMPRRAYRGAGVTYISTPDGTYLCRAVAPSPAPSSTKVKKTPQPVVQCDEGPGVDAMSPSQAKAISDAFGGDFMAPEAAMGRLATIAQGEDVRTGTSKRGDAQCVSVTAKGVRTETACVNPGGLLAYFDGTTDAGRYTQLTLQYTTPSVSDEAFLPPTAKPKTPARTPVRSPKPSGTEK</sequence>
<feature type="compositionally biased region" description="Low complexity" evidence="1">
    <location>
        <begin position="236"/>
        <end position="248"/>
    </location>
</feature>
<proteinExistence type="predicted"/>
<protein>
    <recommendedName>
        <fullName evidence="5">Lipoprotein</fullName>
    </recommendedName>
</protein>
<feature type="signal peptide" evidence="2">
    <location>
        <begin position="1"/>
        <end position="28"/>
    </location>
</feature>
<organism evidence="3 4">
    <name type="scientific">Dactylosporangium siamense</name>
    <dbReference type="NCBI Taxonomy" id="685454"/>
    <lineage>
        <taxon>Bacteria</taxon>
        <taxon>Bacillati</taxon>
        <taxon>Actinomycetota</taxon>
        <taxon>Actinomycetes</taxon>
        <taxon>Micromonosporales</taxon>
        <taxon>Micromonosporaceae</taxon>
        <taxon>Dactylosporangium</taxon>
    </lineage>
</organism>
<accession>A0A919PZ54</accession>
<dbReference type="RefSeq" id="WP_203852608.1">
    <property type="nucleotide sequence ID" value="NZ_BAAAVW010000012.1"/>
</dbReference>
<evidence type="ECO:0000256" key="1">
    <source>
        <dbReference type="SAM" id="MobiDB-lite"/>
    </source>
</evidence>
<dbReference type="AlphaFoldDB" id="A0A919PZ54"/>
<dbReference type="EMBL" id="BONQ01000146">
    <property type="protein sequence ID" value="GIG50975.1"/>
    <property type="molecule type" value="Genomic_DNA"/>
</dbReference>
<evidence type="ECO:0000313" key="4">
    <source>
        <dbReference type="Proteomes" id="UP000660611"/>
    </source>
</evidence>
<feature type="region of interest" description="Disordered" evidence="1">
    <location>
        <begin position="228"/>
        <end position="259"/>
    </location>
</feature>
<keyword evidence="4" id="KW-1185">Reference proteome</keyword>
<evidence type="ECO:0000256" key="2">
    <source>
        <dbReference type="SAM" id="SignalP"/>
    </source>
</evidence>
<comment type="caution">
    <text evidence="3">The sequence shown here is derived from an EMBL/GenBank/DDBJ whole genome shotgun (WGS) entry which is preliminary data.</text>
</comment>
<evidence type="ECO:0008006" key="5">
    <source>
        <dbReference type="Google" id="ProtNLM"/>
    </source>
</evidence>
<feature type="chain" id="PRO_5038534375" description="Lipoprotein" evidence="2">
    <location>
        <begin position="29"/>
        <end position="259"/>
    </location>
</feature>
<gene>
    <name evidence="3" type="ORF">Dsi01nite_090160</name>
</gene>
<evidence type="ECO:0000313" key="3">
    <source>
        <dbReference type="EMBL" id="GIG50975.1"/>
    </source>
</evidence>
<reference evidence="3" key="1">
    <citation type="submission" date="2021-01" db="EMBL/GenBank/DDBJ databases">
        <title>Whole genome shotgun sequence of Dactylosporangium siamense NBRC 106093.</title>
        <authorList>
            <person name="Komaki H."/>
            <person name="Tamura T."/>
        </authorList>
    </citation>
    <scope>NUCLEOTIDE SEQUENCE</scope>
    <source>
        <strain evidence="3">NBRC 106093</strain>
    </source>
</reference>
<keyword evidence="2" id="KW-0732">Signal</keyword>